<name>A0ACA8R2I7_METAZ</name>
<organism evidence="1 2">
    <name type="scientific">Methanobrevibacter arboriphilus</name>
    <dbReference type="NCBI Taxonomy" id="39441"/>
    <lineage>
        <taxon>Archaea</taxon>
        <taxon>Methanobacteriati</taxon>
        <taxon>Methanobacteriota</taxon>
        <taxon>Methanomada group</taxon>
        <taxon>Methanobacteria</taxon>
        <taxon>Methanobacteriales</taxon>
        <taxon>Methanobacteriaceae</taxon>
        <taxon>Methanobrevibacter</taxon>
    </lineage>
</organism>
<sequence>MSSNEVDIKIKTSVDGDELESLNKQLKQLSAEETEIKVGADANSATDKLREVQKKAKEIAAEKTLVNIGVATEGLEEIKKIKSEYNELKNMLPPNLRVQMDNAAEDRIDEIRKKINDLDGLSPQIKTMIESGAIDELQAIQTATDNLDGSSPKIKPTVDDSEAISSLQNIQNQAEGISGLEQGVGGLLATAGASQLLTNGVETATNMDKAWRNWVGSLQQSGMGLDQAKKKADRFYDTVNNLASTGQSSDSLFKNVAGLVINLNNKVSDSTLGMTEKVVAGYEMLGGRTGATMYEMEKELKNFLSTGDLGLMEDTLSSLRDPEKWKGLLEGADTVDERIKILQDMLQEEGIMGALDIDAPSKSIDQLKALFDASMTNIGTTLINMIKPIADGFMWLDELTKGASTSILSTIAVVGLLGVGLIGLVGALGMVGRSFTATLSGIKGFGSILKGGGGLVNALKGAGLATQTAELGANTAALTANTAALEANNLARAASMGGAAKGIKGVGAVGGAASGAAPGAAAGATGLSAISASITTMLVPLIAISAVIAIMIPIVAGLAIEVLLFVRLIGEVVIALRFDKLNLTSAIEGIKQIGLAMWELLKAFTVLTAINIVNVVYTATGGIINTSLALAQFWVASKEIEALLNEVSKMNIDDSSVNKINQIALSIKGIASAMGQLTGLNLSGLGVMLTGGMQAIRQNIRHMTDIGKEIQAINIPSIPKEKTDMIQRLADTLKYLQKASDAVNESLGWFGEKIITIKDSKGMKATLDNLYKIATQINTVNIPSVNAGKTDTIKRLSDVTGDLQKASESIKDALGVGWYGKKMVSITDTKGMKTTLDNLYIIGTAINTVNLPNIPKEKIDTIRNLNNAIMPLVNASKSISDNWTSIVATPAMAEPFKLAIDTLYSINQHLNTKGFNIDPAKTQAITNLKTIISKIAEVGLYISNNCANIGTNITDNAGNIKSAISALYSINQHLNSMPFQVDTAKINILNSLKTTIQAINNALSAGAGVQAAAQNMGSKITTGFKIGAKNLGSASVTVVSAAISAVKNRYDTMQSAGNALGAALVSGFRAGAGINSPIAAIISGMNDTISFIRSLTSDFYTAGSALGANLTAGMTDEEKADLNVNDLLRQNSGSVMDIYYGSSVNWVGGAAGSPFEEANNGESMYPSGGNNIINNFNSLITERDVANYVMDIIEDYNDREASRS</sequence>
<accession>A0ACA8R2I7</accession>
<gene>
    <name evidence="1" type="ORF">MarbSA_05410</name>
</gene>
<evidence type="ECO:0000313" key="1">
    <source>
        <dbReference type="EMBL" id="BBL61501.1"/>
    </source>
</evidence>
<dbReference type="Proteomes" id="UP000825015">
    <property type="component" value="Chromosome"/>
</dbReference>
<evidence type="ECO:0000313" key="2">
    <source>
        <dbReference type="Proteomes" id="UP000825015"/>
    </source>
</evidence>
<dbReference type="EMBL" id="AP019779">
    <property type="protein sequence ID" value="BBL61501.1"/>
    <property type="molecule type" value="Genomic_DNA"/>
</dbReference>
<protein>
    <submittedName>
        <fullName evidence="1">Uncharacterized protein</fullName>
    </submittedName>
</protein>
<proteinExistence type="predicted"/>
<keyword evidence="2" id="KW-1185">Reference proteome</keyword>
<reference evidence="1" key="1">
    <citation type="submission" date="2019-06" db="EMBL/GenBank/DDBJ databases">
        <title>Complete genome sequence of Methanobrevibacter arboriphilus strain SA.</title>
        <authorList>
            <person name="Asakawa S."/>
        </authorList>
    </citation>
    <scope>NUCLEOTIDE SEQUENCE</scope>
    <source>
        <strain evidence="1">SA</strain>
    </source>
</reference>